<feature type="compositionally biased region" description="Low complexity" evidence="9">
    <location>
        <begin position="399"/>
        <end position="418"/>
    </location>
</feature>
<dbReference type="FunFam" id="3.40.50.150:FF:000131">
    <property type="entry name" value="tRNA wybutosine-synthesizing protein 2/3/4"/>
    <property type="match status" value="1"/>
</dbReference>
<dbReference type="GO" id="GO:0102522">
    <property type="term" value="F:tRNA 4-demethylwyosine alpha-amino-alpha-carboxypropyltransferase activity"/>
    <property type="evidence" value="ECO:0007669"/>
    <property type="project" value="UniProtKB-EC"/>
</dbReference>
<comment type="pathway">
    <text evidence="1">tRNA modification; wybutosine-tRNA(Phe) biosynthesis.</text>
</comment>
<feature type="compositionally biased region" description="Basic and acidic residues" evidence="9">
    <location>
        <begin position="321"/>
        <end position="336"/>
    </location>
</feature>
<dbReference type="GO" id="GO:0030488">
    <property type="term" value="P:tRNA methylation"/>
    <property type="evidence" value="ECO:0007669"/>
    <property type="project" value="TreeGrafter"/>
</dbReference>
<evidence type="ECO:0000256" key="2">
    <source>
        <dbReference type="ARBA" id="ARBA00006801"/>
    </source>
</evidence>
<dbReference type="Proteomes" id="UP000198341">
    <property type="component" value="Chromosome 10"/>
</dbReference>
<evidence type="ECO:0000256" key="6">
    <source>
        <dbReference type="ARBA" id="ARBA00022694"/>
    </source>
</evidence>
<evidence type="ECO:0000259" key="11">
    <source>
        <dbReference type="PROSITE" id="PS51684"/>
    </source>
</evidence>
<organism evidence="12 13">
    <name type="scientific">Bathycoccus prasinos</name>
    <dbReference type="NCBI Taxonomy" id="41875"/>
    <lineage>
        <taxon>Eukaryota</taxon>
        <taxon>Viridiplantae</taxon>
        <taxon>Chlorophyta</taxon>
        <taxon>Mamiellophyceae</taxon>
        <taxon>Mamiellales</taxon>
        <taxon>Bathycoccaceae</taxon>
        <taxon>Bathycoccus</taxon>
    </lineage>
</organism>
<dbReference type="InterPro" id="IPR030382">
    <property type="entry name" value="MeTrfase_TRM5/TYW2"/>
</dbReference>
<dbReference type="EMBL" id="FO082269">
    <property type="protein sequence ID" value="CCO18106.1"/>
    <property type="molecule type" value="Genomic_DNA"/>
</dbReference>
<protein>
    <submittedName>
        <fullName evidence="12">Unnamed protein product</fullName>
    </submittedName>
</protein>
<dbReference type="Gene3D" id="2.60.120.650">
    <property type="entry name" value="Cupin"/>
    <property type="match status" value="1"/>
</dbReference>
<dbReference type="PANTHER" id="PTHR23245">
    <property type="entry name" value="TRNA METHYLTRANSFERASE"/>
    <property type="match status" value="1"/>
</dbReference>
<comment type="catalytic activity">
    <reaction evidence="7">
        <text>4-demethyl-7-[(3S)-3-amino-3-carboxypropyl]wyosine(37) in tRNA(Phe) + S-adenosyl-L-methionine = 7-[(3S)-3-amino-3-carboxypropyl]wyosine(37) in tRNA(Phe) + S-adenosyl-L-homocysteine + H(+)</text>
        <dbReference type="Rhea" id="RHEA:36635"/>
        <dbReference type="Rhea" id="RHEA-COMP:10378"/>
        <dbReference type="Rhea" id="RHEA-COMP:10379"/>
        <dbReference type="ChEBI" id="CHEBI:15378"/>
        <dbReference type="ChEBI" id="CHEBI:57856"/>
        <dbReference type="ChEBI" id="CHEBI:59789"/>
        <dbReference type="ChEBI" id="CHEBI:73543"/>
        <dbReference type="ChEBI" id="CHEBI:73550"/>
        <dbReference type="EC" id="2.1.1.282"/>
    </reaction>
</comment>
<dbReference type="SUPFAM" id="SSF51197">
    <property type="entry name" value="Clavaminate synthase-like"/>
    <property type="match status" value="1"/>
</dbReference>
<feature type="region of interest" description="Disordered" evidence="9">
    <location>
        <begin position="240"/>
        <end position="261"/>
    </location>
</feature>
<keyword evidence="3" id="KW-0489">Methyltransferase</keyword>
<keyword evidence="6" id="KW-0819">tRNA processing</keyword>
<dbReference type="InterPro" id="IPR056743">
    <property type="entry name" value="TRM5-TYW2-like_MTfase"/>
</dbReference>
<dbReference type="CDD" id="cd02440">
    <property type="entry name" value="AdoMet_MTases"/>
    <property type="match status" value="1"/>
</dbReference>
<dbReference type="STRING" id="41875.K8EJ97"/>
<gene>
    <name evidence="12" type="ordered locus">Bathy10g02210</name>
</gene>
<dbReference type="SMART" id="SM00558">
    <property type="entry name" value="JmjC"/>
    <property type="match status" value="1"/>
</dbReference>
<dbReference type="SUPFAM" id="SSF111278">
    <property type="entry name" value="SSo0622-like"/>
    <property type="match status" value="1"/>
</dbReference>
<dbReference type="InterPro" id="IPR041667">
    <property type="entry name" value="Cupin_8"/>
</dbReference>
<dbReference type="InterPro" id="IPR003347">
    <property type="entry name" value="JmjC_dom"/>
</dbReference>
<dbReference type="GO" id="GO:0005737">
    <property type="term" value="C:cytoplasm"/>
    <property type="evidence" value="ECO:0007669"/>
    <property type="project" value="TreeGrafter"/>
</dbReference>
<dbReference type="PANTHER" id="PTHR23245:SF25">
    <property type="entry name" value="TRNA WYBUTOSINE-SYNTHESIZING PROTEIN 2 HOMOLOG"/>
    <property type="match status" value="1"/>
</dbReference>
<evidence type="ECO:0000256" key="5">
    <source>
        <dbReference type="ARBA" id="ARBA00022691"/>
    </source>
</evidence>
<comment type="catalytic activity">
    <reaction evidence="8">
        <text>4-demethylwyosine(37) in tRNA(Phe) + S-adenosyl-L-methionine = 4-demethyl-7-[(3S)-3-amino-3-carboxypropyl]wyosine(37) in tRNA(Phe) + S-methyl-5'-thioadenosine + H(+)</text>
        <dbReference type="Rhea" id="RHEA:36355"/>
        <dbReference type="Rhea" id="RHEA-COMP:10164"/>
        <dbReference type="Rhea" id="RHEA-COMP:10378"/>
        <dbReference type="ChEBI" id="CHEBI:15378"/>
        <dbReference type="ChEBI" id="CHEBI:17509"/>
        <dbReference type="ChEBI" id="CHEBI:59789"/>
        <dbReference type="ChEBI" id="CHEBI:64315"/>
        <dbReference type="ChEBI" id="CHEBI:73550"/>
        <dbReference type="EC" id="2.5.1.114"/>
    </reaction>
</comment>
<dbReference type="eggNOG" id="KOG1227">
    <property type="taxonomic scope" value="Eukaryota"/>
</dbReference>
<evidence type="ECO:0000313" key="12">
    <source>
        <dbReference type="EMBL" id="CCO18106.1"/>
    </source>
</evidence>
<dbReference type="Pfam" id="PF02676">
    <property type="entry name" value="TYW3"/>
    <property type="match status" value="1"/>
</dbReference>
<feature type="region of interest" description="Disordered" evidence="9">
    <location>
        <begin position="321"/>
        <end position="343"/>
    </location>
</feature>
<dbReference type="RefSeq" id="XP_007510573.1">
    <property type="nucleotide sequence ID" value="XM_007510511.1"/>
</dbReference>
<dbReference type="GO" id="GO:0031591">
    <property type="term" value="P:wybutosine biosynthetic process"/>
    <property type="evidence" value="ECO:0007669"/>
    <property type="project" value="TreeGrafter"/>
</dbReference>
<name>K8EJ97_9CHLO</name>
<dbReference type="OrthoDB" id="263283at2759"/>
<feature type="domain" description="JmjC" evidence="10">
    <location>
        <begin position="871"/>
        <end position="1024"/>
    </location>
</feature>
<keyword evidence="13" id="KW-1185">Reference proteome</keyword>
<dbReference type="KEGG" id="bpg:Bathy10g02210"/>
<comment type="similarity">
    <text evidence="2">Belongs to the JARID1 histone demethylase family.</text>
</comment>
<evidence type="ECO:0000259" key="10">
    <source>
        <dbReference type="PROSITE" id="PS51184"/>
    </source>
</evidence>
<dbReference type="GO" id="GO:0008175">
    <property type="term" value="F:tRNA methyltransferase activity"/>
    <property type="evidence" value="ECO:0007669"/>
    <property type="project" value="TreeGrafter"/>
</dbReference>
<feature type="domain" description="SAM-dependent methyltransferase TRM5/TYW2-type" evidence="11">
    <location>
        <begin position="462"/>
        <end position="722"/>
    </location>
</feature>
<keyword evidence="5" id="KW-0949">S-adenosyl-L-methionine</keyword>
<feature type="region of interest" description="Disordered" evidence="9">
    <location>
        <begin position="398"/>
        <end position="421"/>
    </location>
</feature>
<evidence type="ECO:0000256" key="3">
    <source>
        <dbReference type="ARBA" id="ARBA00022603"/>
    </source>
</evidence>
<proteinExistence type="inferred from homology"/>
<dbReference type="GeneID" id="19013297"/>
<evidence type="ECO:0000256" key="4">
    <source>
        <dbReference type="ARBA" id="ARBA00022679"/>
    </source>
</evidence>
<evidence type="ECO:0000256" key="7">
    <source>
        <dbReference type="ARBA" id="ARBA00049202"/>
    </source>
</evidence>
<dbReference type="AlphaFoldDB" id="K8EJ97"/>
<accession>K8EJ97</accession>
<evidence type="ECO:0000313" key="13">
    <source>
        <dbReference type="Proteomes" id="UP000198341"/>
    </source>
</evidence>
<dbReference type="Gene3D" id="3.30.1960.10">
    <property type="entry name" value="tRNA wybutosine-synthesizing-like"/>
    <property type="match status" value="1"/>
</dbReference>
<dbReference type="PROSITE" id="PS51684">
    <property type="entry name" value="SAM_MT_TRM5_TYW2"/>
    <property type="match status" value="1"/>
</dbReference>
<dbReference type="Gene3D" id="3.40.50.150">
    <property type="entry name" value="Vaccinia Virus protein VP39"/>
    <property type="match status" value="1"/>
</dbReference>
<feature type="region of interest" description="Disordered" evidence="9">
    <location>
        <begin position="1"/>
        <end position="36"/>
    </location>
</feature>
<dbReference type="InterPro" id="IPR029063">
    <property type="entry name" value="SAM-dependent_MTases_sf"/>
</dbReference>
<dbReference type="Pfam" id="PF13621">
    <property type="entry name" value="Cupin_8"/>
    <property type="match status" value="1"/>
</dbReference>
<dbReference type="eggNOG" id="KOG1228">
    <property type="taxonomic scope" value="Eukaryota"/>
</dbReference>
<dbReference type="PROSITE" id="PS51184">
    <property type="entry name" value="JMJC"/>
    <property type="match status" value="1"/>
</dbReference>
<evidence type="ECO:0000256" key="8">
    <source>
        <dbReference type="ARBA" id="ARBA00049400"/>
    </source>
</evidence>
<dbReference type="SUPFAM" id="SSF53335">
    <property type="entry name" value="S-adenosyl-L-methionine-dependent methyltransferases"/>
    <property type="match status" value="1"/>
</dbReference>
<keyword evidence="4" id="KW-0808">Transferase</keyword>
<feature type="compositionally biased region" description="Low complexity" evidence="9">
    <location>
        <begin position="241"/>
        <end position="260"/>
    </location>
</feature>
<evidence type="ECO:0000256" key="1">
    <source>
        <dbReference type="ARBA" id="ARBA00004797"/>
    </source>
</evidence>
<reference evidence="12 13" key="1">
    <citation type="submission" date="2011-10" db="EMBL/GenBank/DDBJ databases">
        <authorList>
            <person name="Genoscope - CEA"/>
        </authorList>
    </citation>
    <scope>NUCLEOTIDE SEQUENCE [LARGE SCALE GENOMIC DNA]</scope>
    <source>
        <strain evidence="12 13">RCC 1105</strain>
    </source>
</reference>
<dbReference type="InterPro" id="IPR003827">
    <property type="entry name" value="tRNA_yW-synthesising"/>
</dbReference>
<dbReference type="eggNOG" id="KOG2132">
    <property type="taxonomic scope" value="Eukaryota"/>
</dbReference>
<dbReference type="InterPro" id="IPR036602">
    <property type="entry name" value="tRNA_yW-synthesising-like_sf"/>
</dbReference>
<evidence type="ECO:0000256" key="9">
    <source>
        <dbReference type="SAM" id="MobiDB-lite"/>
    </source>
</evidence>
<dbReference type="Pfam" id="PF02475">
    <property type="entry name" value="TRM5-TYW2_MTfase"/>
    <property type="match status" value="1"/>
</dbReference>
<sequence length="1081" mass="120770">MMMMQNEDNFERRKSATVSSLVMTSGDDDDDKSRAGRVDERVRDFVERVNACENIFTTSSCSGRVSIFAERTEEDCKEKRKGGEWVFVSHELVVKEEEEEERSLMVEKMKESLRKSSSTLTLRFEPFILAVETKDEHTARMFVKCARDAGYRESGVVSTVDESKRASGSGRITASARCSIRMEALVAKDGEMLLSDEGLRILVEECNKKMKANWERADRFYALFTERFCGEKKTDDALIINSKNNNNNNNGGDTSNNSHSGRTEKAKRCWFLVDSLCAKTCKDALKRNGWLDQSRKSASASIEEAQRRHLVVDNPVVHEEIDGDVEGKENTGEDGKKVKKPKALPPKKSFVKLPVIETNAFVTLMDKNATAVEPSSAPIHFAISLNLATFIVEDVDAPGNENGSRSNSGSGSSSSSSSKTLPPAALLASRIATTLRNQKDKGITCTEKFIETVVSADVPKKWEKLGDNLVLLPKSAFAKYREVWDFFPPWEHVAECLKVQRIFRQDTVSKGPKRESRAVSVHGNDSGWVEHKELGVTYGFDCSKVMFSSGNGTEKKRMGFDVRARNEVIVDLYAGIGYYSLQLLKNGNAKKVYACEWNPNSCEYLRWNIKKNNIEANRCDVLEGDNREVAPKNVADRVLLGLLPTSREAWSVAVGCLKAEKGGVCHVHECVDEGDFEKKGDEILAALREVKPNWTARIEKVEKVKKYAPRVWHLVYDIVLRPPMKRNVGETSSSRKKLMESEGTGKTKKSHFAKVLRKHRPTLEEVRAIKRSREPVVFTGIDIGSCAQTWTPQYLLEKSPTLANAKVSAHVSSSANFDFARKNFKYETLVGRDFLQKVVRSASSLSSKAEFLYLRSLGADPRKFEPAMALQQFPELVGDVRLPSDLWDNKENALHSVVLRVSSPSVKIWLHYDAMDNVLIQLNGTKRVVLFPPKHSGDLYLKDSSSMVSDIDDSKTNDAEYPRFRHALENAQEIILQPGDCLFIPALWAHRCESGSAAPSVALNAFFRDLEKNAYPAKDAYANADPIVAKEVLANIEESIEKLKALPNQHGEFYASVASANLARAFGVDPVPTTRFVALSS</sequence>